<comment type="pathway">
    <text evidence="2">Siderophore biosynthesis.</text>
</comment>
<dbReference type="EMBL" id="LFZO01000228">
    <property type="protein sequence ID" value="KXT10981.1"/>
    <property type="molecule type" value="Genomic_DNA"/>
</dbReference>
<keyword evidence="11" id="KW-1133">Transmembrane helix</keyword>
<keyword evidence="5" id="KW-0285">Flavoprotein</keyword>
<dbReference type="Pfam" id="PF13434">
    <property type="entry name" value="Lys_Orn_oxgnase"/>
    <property type="match status" value="1"/>
</dbReference>
<gene>
    <name evidence="12" type="ORF">AC579_5175</name>
</gene>
<dbReference type="InterPro" id="IPR036188">
    <property type="entry name" value="FAD/NAD-bd_sf"/>
</dbReference>
<organism evidence="12 13">
    <name type="scientific">Pseudocercospora musae</name>
    <dbReference type="NCBI Taxonomy" id="113226"/>
    <lineage>
        <taxon>Eukaryota</taxon>
        <taxon>Fungi</taxon>
        <taxon>Dikarya</taxon>
        <taxon>Ascomycota</taxon>
        <taxon>Pezizomycotina</taxon>
        <taxon>Dothideomycetes</taxon>
        <taxon>Dothideomycetidae</taxon>
        <taxon>Mycosphaerellales</taxon>
        <taxon>Mycosphaerellaceae</taxon>
        <taxon>Pseudocercospora</taxon>
    </lineage>
</organism>
<keyword evidence="8" id="KW-0560">Oxidoreductase</keyword>
<comment type="similarity">
    <text evidence="3">Belongs to the lysine N(6)-hydroxylase/L-ornithine N(5)-oxygenase family.</text>
</comment>
<evidence type="ECO:0000313" key="13">
    <source>
        <dbReference type="Proteomes" id="UP000073492"/>
    </source>
</evidence>
<evidence type="ECO:0000313" key="12">
    <source>
        <dbReference type="EMBL" id="KXT10981.1"/>
    </source>
</evidence>
<comment type="caution">
    <text evidence="12">The sequence shown here is derived from an EMBL/GenBank/DDBJ whole genome shotgun (WGS) entry which is preliminary data.</text>
</comment>
<evidence type="ECO:0000256" key="1">
    <source>
        <dbReference type="ARBA" id="ARBA00001974"/>
    </source>
</evidence>
<evidence type="ECO:0000256" key="6">
    <source>
        <dbReference type="ARBA" id="ARBA00022827"/>
    </source>
</evidence>
<comment type="catalytic activity">
    <reaction evidence="10">
        <text>L-ornithine + NADH + O2 = N(5)-hydroxy-L-ornithine + NAD(+) + H2O</text>
        <dbReference type="Rhea" id="RHEA:41512"/>
        <dbReference type="ChEBI" id="CHEBI:15377"/>
        <dbReference type="ChEBI" id="CHEBI:15379"/>
        <dbReference type="ChEBI" id="CHEBI:46911"/>
        <dbReference type="ChEBI" id="CHEBI:57540"/>
        <dbReference type="ChEBI" id="CHEBI:57945"/>
        <dbReference type="ChEBI" id="CHEBI:78275"/>
        <dbReference type="EC" id="1.14.13.196"/>
    </reaction>
</comment>
<comment type="catalytic activity">
    <reaction evidence="9">
        <text>L-ornithine + NADPH + O2 = N(5)-hydroxy-L-ornithine + NADP(+) + H2O</text>
        <dbReference type="Rhea" id="RHEA:41508"/>
        <dbReference type="ChEBI" id="CHEBI:15377"/>
        <dbReference type="ChEBI" id="CHEBI:15379"/>
        <dbReference type="ChEBI" id="CHEBI:46911"/>
        <dbReference type="ChEBI" id="CHEBI:57783"/>
        <dbReference type="ChEBI" id="CHEBI:58349"/>
        <dbReference type="ChEBI" id="CHEBI:78275"/>
        <dbReference type="EC" id="1.14.13.196"/>
    </reaction>
</comment>
<keyword evidence="7" id="KW-0521">NADP</keyword>
<dbReference type="Pfam" id="PF13450">
    <property type="entry name" value="NAD_binding_8"/>
    <property type="match status" value="1"/>
</dbReference>
<proteinExistence type="inferred from homology"/>
<dbReference type="Gene3D" id="3.50.50.60">
    <property type="entry name" value="FAD/NAD(P)-binding domain"/>
    <property type="match status" value="1"/>
</dbReference>
<keyword evidence="13" id="KW-1185">Reference proteome</keyword>
<dbReference type="InterPro" id="IPR025700">
    <property type="entry name" value="Lys/Orn_oxygenase"/>
</dbReference>
<dbReference type="EC" id="1.14.13.196" evidence="4"/>
<comment type="cofactor">
    <cofactor evidence="1">
        <name>FAD</name>
        <dbReference type="ChEBI" id="CHEBI:57692"/>
    </cofactor>
</comment>
<evidence type="ECO:0000256" key="5">
    <source>
        <dbReference type="ARBA" id="ARBA00022630"/>
    </source>
</evidence>
<keyword evidence="11" id="KW-0472">Membrane</keyword>
<sequence>MEPQQNGEMYDLVVIGAGWSGLVSAKTYLQVKPAANLLIVDSDSSIGGTWSKQRLYPNLRCEAGWGYFHFSDLPMDHVGIESEGWIPGTAVNRYLEQYSTVFDLHKRMLLNTTVQSVQRDKETGHWQLDITSNNTTQTSIRCLKLIVATGLTSNPNLPELDRHLYQRPTFHSKDLGLPTTQDVLTGPKVDRVTVYGGSKSAFEAVYFLYLAGKSVDWIIRPDGGGPSLMTPLKMLGLFSSFDLNNTRFFGVFSPNPFDTTSLWHRLFRGPKRLAIADWVVLTFWRVTTWMMALSAGYGRSSNGEKLRPKLGYESSFWSPATLGVMTCPGLWDAIHSSGGLIRVHRSNIKRLTAGAVEIDKGVSLPSDATVFATGWQANHDIFPAHTRASLGLPSPSSELVNSPEELRWSSLRSRADHNIIQELPILSRSPPGWETASSCDYRLYRFIIPVSKEYADRSIAYIGFLRNTGLPIVLEAQALWATAYLSGELDIPDETARELEAARTGAWIRRRYVCGRKVPFALVDWFPYIDVLYGDLGICSRRKNSWLSETFSLYKSEDFKGVVEEWRTRNERTPQSSLKGASRLMSIRAVLLIIALVVCFGYIAVLVWSYSG</sequence>
<keyword evidence="6" id="KW-0274">FAD</keyword>
<dbReference type="AlphaFoldDB" id="A0A139I8A9"/>
<evidence type="ECO:0000256" key="8">
    <source>
        <dbReference type="ARBA" id="ARBA00023002"/>
    </source>
</evidence>
<dbReference type="Proteomes" id="UP000073492">
    <property type="component" value="Unassembled WGS sequence"/>
</dbReference>
<evidence type="ECO:0000256" key="4">
    <source>
        <dbReference type="ARBA" id="ARBA00012881"/>
    </source>
</evidence>
<dbReference type="InterPro" id="IPR050346">
    <property type="entry name" value="FMO-like"/>
</dbReference>
<dbReference type="OrthoDB" id="2915840at2759"/>
<dbReference type="GO" id="GO:0016491">
    <property type="term" value="F:oxidoreductase activity"/>
    <property type="evidence" value="ECO:0007669"/>
    <property type="project" value="UniProtKB-KW"/>
</dbReference>
<protein>
    <recommendedName>
        <fullName evidence="4">L-ornithine N(5)-monooxygenase [NAD(P)H]</fullName>
        <ecNumber evidence="4">1.14.13.196</ecNumber>
    </recommendedName>
</protein>
<evidence type="ECO:0000256" key="9">
    <source>
        <dbReference type="ARBA" id="ARBA00047598"/>
    </source>
</evidence>
<evidence type="ECO:0000256" key="10">
    <source>
        <dbReference type="ARBA" id="ARBA00049248"/>
    </source>
</evidence>
<dbReference type="SUPFAM" id="SSF51905">
    <property type="entry name" value="FAD/NAD(P)-binding domain"/>
    <property type="match status" value="1"/>
</dbReference>
<reference evidence="12 13" key="1">
    <citation type="submission" date="2015-07" db="EMBL/GenBank/DDBJ databases">
        <title>Comparative genomics of the Sigatoka disease complex on banana suggests a link between parallel evolutionary changes in Pseudocercospora fijiensis and Pseudocercospora eumusae and increased virulence on the banana host.</title>
        <authorList>
            <person name="Chang T.-C."/>
            <person name="Salvucci A."/>
            <person name="Crous P.W."/>
            <person name="Stergiopoulos I."/>
        </authorList>
    </citation>
    <scope>NUCLEOTIDE SEQUENCE [LARGE SCALE GENOMIC DNA]</scope>
    <source>
        <strain evidence="12 13">CBS 116634</strain>
    </source>
</reference>
<evidence type="ECO:0000256" key="3">
    <source>
        <dbReference type="ARBA" id="ARBA00007588"/>
    </source>
</evidence>
<evidence type="ECO:0000256" key="11">
    <source>
        <dbReference type="SAM" id="Phobius"/>
    </source>
</evidence>
<feature type="transmembrane region" description="Helical" evidence="11">
    <location>
        <begin position="589"/>
        <end position="610"/>
    </location>
</feature>
<evidence type="ECO:0000256" key="2">
    <source>
        <dbReference type="ARBA" id="ARBA00004924"/>
    </source>
</evidence>
<evidence type="ECO:0000256" key="7">
    <source>
        <dbReference type="ARBA" id="ARBA00022857"/>
    </source>
</evidence>
<keyword evidence="11" id="KW-0812">Transmembrane</keyword>
<dbReference type="PANTHER" id="PTHR23023">
    <property type="entry name" value="DIMETHYLANILINE MONOOXYGENASE"/>
    <property type="match status" value="1"/>
</dbReference>
<name>A0A139I8A9_9PEZI</name>
<accession>A0A139I8A9</accession>